<dbReference type="InterPro" id="IPR023828">
    <property type="entry name" value="Peptidase_S8_Ser-AS"/>
</dbReference>
<dbReference type="InterPro" id="IPR036852">
    <property type="entry name" value="Peptidase_S8/S53_dom_sf"/>
</dbReference>
<evidence type="ECO:0000256" key="1">
    <source>
        <dbReference type="ARBA" id="ARBA00011073"/>
    </source>
</evidence>
<dbReference type="PANTHER" id="PTHR43399:SF4">
    <property type="entry name" value="CELL WALL-ASSOCIATED PROTEASE"/>
    <property type="match status" value="1"/>
</dbReference>
<evidence type="ECO:0000256" key="7">
    <source>
        <dbReference type="SAM" id="SignalP"/>
    </source>
</evidence>
<organism evidence="9 10">
    <name type="scientific">Nitratireductor aquimarinus</name>
    <dbReference type="NCBI Taxonomy" id="889300"/>
    <lineage>
        <taxon>Bacteria</taxon>
        <taxon>Pseudomonadati</taxon>
        <taxon>Pseudomonadota</taxon>
        <taxon>Alphaproteobacteria</taxon>
        <taxon>Hyphomicrobiales</taxon>
        <taxon>Phyllobacteriaceae</taxon>
        <taxon>Nitratireductor</taxon>
    </lineage>
</organism>
<dbReference type="InterPro" id="IPR051048">
    <property type="entry name" value="Peptidase_S8/S53_subtilisin"/>
</dbReference>
<evidence type="ECO:0000256" key="5">
    <source>
        <dbReference type="PROSITE-ProRule" id="PRU01240"/>
    </source>
</evidence>
<reference evidence="9 10" key="1">
    <citation type="submission" date="2023-10" db="EMBL/GenBank/DDBJ databases">
        <authorList>
            <person name="Venkata Ramana C."/>
            <person name="Sasikala C."/>
            <person name="Dhurka M."/>
        </authorList>
    </citation>
    <scope>NUCLEOTIDE SEQUENCE [LARGE SCALE GENOMIC DNA]</scope>
    <source>
        <strain evidence="9 10">KCTC 32151</strain>
    </source>
</reference>
<keyword evidence="7" id="KW-0732">Signal</keyword>
<feature type="region of interest" description="Disordered" evidence="6">
    <location>
        <begin position="68"/>
        <end position="87"/>
    </location>
</feature>
<dbReference type="InterPro" id="IPR015500">
    <property type="entry name" value="Peptidase_S8_subtilisin-rel"/>
</dbReference>
<dbReference type="RefSeq" id="WP_317562494.1">
    <property type="nucleotide sequence ID" value="NZ_JAWLIP010000012.1"/>
</dbReference>
<evidence type="ECO:0000256" key="2">
    <source>
        <dbReference type="ARBA" id="ARBA00022670"/>
    </source>
</evidence>
<dbReference type="SUPFAM" id="SSF52743">
    <property type="entry name" value="Subtilisin-like"/>
    <property type="match status" value="1"/>
</dbReference>
<dbReference type="PROSITE" id="PS51257">
    <property type="entry name" value="PROKAR_LIPOPROTEIN"/>
    <property type="match status" value="1"/>
</dbReference>
<dbReference type="InterPro" id="IPR000209">
    <property type="entry name" value="Peptidase_S8/S53_dom"/>
</dbReference>
<dbReference type="PROSITE" id="PS00138">
    <property type="entry name" value="SUBTILASE_SER"/>
    <property type="match status" value="1"/>
</dbReference>
<feature type="compositionally biased region" description="Basic and acidic residues" evidence="6">
    <location>
        <begin position="68"/>
        <end position="79"/>
    </location>
</feature>
<comment type="similarity">
    <text evidence="1 5">Belongs to the peptidase S8 family.</text>
</comment>
<feature type="chain" id="PRO_5045135944" evidence="7">
    <location>
        <begin position="20"/>
        <end position="792"/>
    </location>
</feature>
<evidence type="ECO:0000259" key="8">
    <source>
        <dbReference type="Pfam" id="PF00082"/>
    </source>
</evidence>
<keyword evidence="10" id="KW-1185">Reference proteome</keyword>
<name>A0ABU4ARG7_9HYPH</name>
<comment type="caution">
    <text evidence="9">The sequence shown here is derived from an EMBL/GenBank/DDBJ whole genome shotgun (WGS) entry which is preliminary data.</text>
</comment>
<dbReference type="Pfam" id="PF00082">
    <property type="entry name" value="Peptidase_S8"/>
    <property type="match status" value="1"/>
</dbReference>
<sequence>MGRYCHFFLTVWISLFLSACGGGDGEKTSSVQQPAPPEPPEPPVYTGDYPALDPVAAAQYRETLEFRRSDPGEGEENHIRSQFGQPQLCSKSANPDCTGTSAYALQNIHFAHTATDWSGRPLTGHGQTIAIFDNGYRLSHRELAGKDIIRYTAPGRTIGRDSHGTAVAAIAAGAADGVGAMGVAPDARLHLSSWEDVSDDDAMAHMVAAIRDAARHGAVAQNNSWGWETEKQADAEARDFGASGTTDYARHLADRQGDDPQTWRTLFAAYDAFQKGGVLVFTNSNDRTLHNATAWAALPEFVPELAEAWLAVGNALFSVDGKTGDILDADLLSAPCGMAARYCVIADGTLRVATDVDDGSYQLGTGTSYAAPQVAGEIALLAQAFPTLSPGEWTTRLLATAQRDWDGFQNSIAGHQNFAPGVRRAYSHLYGHGVPDMKAALSPVGGLSIASGARVGEGSQTPLSAAATSAPPIVGNAVSKALSGRRIMALDALGGDFYLDGRALAPANRMHAPSGIGVAQRLAAQQEKLDFAFAFASLPSSEWHSLHSTASAKLFFSHGFTETQDGLVLSRLMPLGAGDYLQFAGGMVERNESEAVQFALSRLTRRGSITSEMTLSGGHGRGRLFGMSTSSPFALAESSGRFSAGATLTARLGRGWSFSGYGEVGLAHAQEGEEALIDYGALTYASGGLMLDKTGLLQAGDRARFYAGMKPNPLAGHTTLRVPVARTKEGLITYETVDVNLASGDLPARFGFSYTHRTSRNFDLSLNANADLFITAPESAVTDVSINLRKSF</sequence>
<dbReference type="PRINTS" id="PR00723">
    <property type="entry name" value="SUBTILISIN"/>
</dbReference>
<feature type="compositionally biased region" description="Pro residues" evidence="6">
    <location>
        <begin position="34"/>
        <end position="43"/>
    </location>
</feature>
<feature type="active site" description="Charge relay system" evidence="5">
    <location>
        <position position="368"/>
    </location>
</feature>
<evidence type="ECO:0000256" key="4">
    <source>
        <dbReference type="ARBA" id="ARBA00022825"/>
    </source>
</evidence>
<dbReference type="PROSITE" id="PS51892">
    <property type="entry name" value="SUBTILASE"/>
    <property type="match status" value="1"/>
</dbReference>
<protein>
    <submittedName>
        <fullName evidence="9">S8 family serine peptidase</fullName>
    </submittedName>
</protein>
<evidence type="ECO:0000256" key="3">
    <source>
        <dbReference type="ARBA" id="ARBA00022801"/>
    </source>
</evidence>
<dbReference type="EMBL" id="JAWLIP010000012">
    <property type="protein sequence ID" value="MDV6228756.1"/>
    <property type="molecule type" value="Genomic_DNA"/>
</dbReference>
<dbReference type="PANTHER" id="PTHR43399">
    <property type="entry name" value="SUBTILISIN-RELATED"/>
    <property type="match status" value="1"/>
</dbReference>
<feature type="signal peptide" evidence="7">
    <location>
        <begin position="1"/>
        <end position="19"/>
    </location>
</feature>
<gene>
    <name evidence="9" type="ORF">R2G56_20910</name>
</gene>
<keyword evidence="4 5" id="KW-0720">Serine protease</keyword>
<feature type="active site" description="Charge relay system" evidence="5">
    <location>
        <position position="133"/>
    </location>
</feature>
<feature type="active site" description="Charge relay system" evidence="5">
    <location>
        <position position="163"/>
    </location>
</feature>
<proteinExistence type="inferred from homology"/>
<feature type="region of interest" description="Disordered" evidence="6">
    <location>
        <begin position="25"/>
        <end position="49"/>
    </location>
</feature>
<evidence type="ECO:0000256" key="6">
    <source>
        <dbReference type="SAM" id="MobiDB-lite"/>
    </source>
</evidence>
<dbReference type="Gene3D" id="3.40.50.200">
    <property type="entry name" value="Peptidase S8/S53 domain"/>
    <property type="match status" value="1"/>
</dbReference>
<feature type="domain" description="Peptidase S8/S53" evidence="8">
    <location>
        <begin position="124"/>
        <end position="419"/>
    </location>
</feature>
<accession>A0ABU4ARG7</accession>
<dbReference type="Proteomes" id="UP001185659">
    <property type="component" value="Unassembled WGS sequence"/>
</dbReference>
<evidence type="ECO:0000313" key="9">
    <source>
        <dbReference type="EMBL" id="MDV6228756.1"/>
    </source>
</evidence>
<keyword evidence="2 5" id="KW-0645">Protease</keyword>
<keyword evidence="3 5" id="KW-0378">Hydrolase</keyword>
<evidence type="ECO:0000313" key="10">
    <source>
        <dbReference type="Proteomes" id="UP001185659"/>
    </source>
</evidence>